<evidence type="ECO:0000313" key="3">
    <source>
        <dbReference type="EMBL" id="SCW96581.1"/>
    </source>
</evidence>
<sequence length="660" mass="73722">MPQQPDLLDPQLLTVSPAEGFEGPRLWVRRLVIWKEPGGEKVRDIELRPGLNIVWSPDGADDAALAGQTNAVGHGSGKTLFCRLIRYCLGEDRFATEPQRDRIGTAFLNGIVGAEIILDGICWAIVRPLGVRRRHMAVPGGNLDEIAAGEGASTGMEPFVEAIDQQIITPALAQLVRPQANGPIWPIALAWLTRDQECRFDDVLDWRSPTSDSDSPMPASGQEKGPRLEALRSFLMAITPEEQATRGEVNSLSEERRVLDQEIGHRRWEIERTQTRLVTGLGLEGQSLPEMPLLIDLMRRSASTRLASASKIPTGGDAELAAAREQREAARNEWARLEGERIRIGALIPAEERTLAMIRGELSGLSYSKVEAESPICPICEVPIDRALAEGCKLSHKIPDADACRQRWYQQQADHDSQAKRVEDLRQEQTKLLPQIALAKQHFDRSVDHVTNIEKTRDARESTWYTARRLQDDVERLAELLETQEAGIKRLRELGTKLETERERLGTFRDKQARVFGRLSEKFDPIVRRLVGHDAKGRITLSGNGLDLSVDMGGDRRTAAIDSLKVLAFDLAAMCVSIEGATRVPPFLLHDSPREADLGLSIYGRLFDIVQDLERVGGKPLFQYIVTTTTAPPTEFRERRYLQLKLHGDPPVQRLLRVDL</sequence>
<dbReference type="EMBL" id="FMTP01000012">
    <property type="protein sequence ID" value="SCW96581.1"/>
    <property type="molecule type" value="Genomic_DNA"/>
</dbReference>
<accession>A0A1G4USE2</accession>
<feature type="coiled-coil region" evidence="1">
    <location>
        <begin position="467"/>
        <end position="494"/>
    </location>
</feature>
<evidence type="ECO:0000256" key="1">
    <source>
        <dbReference type="SAM" id="Coils"/>
    </source>
</evidence>
<evidence type="ECO:0008006" key="5">
    <source>
        <dbReference type="Google" id="ProtNLM"/>
    </source>
</evidence>
<organism evidence="3 4">
    <name type="scientific">Ancylobacter rudongensis</name>
    <dbReference type="NCBI Taxonomy" id="177413"/>
    <lineage>
        <taxon>Bacteria</taxon>
        <taxon>Pseudomonadati</taxon>
        <taxon>Pseudomonadota</taxon>
        <taxon>Alphaproteobacteria</taxon>
        <taxon>Hyphomicrobiales</taxon>
        <taxon>Xanthobacteraceae</taxon>
        <taxon>Ancylobacter</taxon>
    </lineage>
</organism>
<evidence type="ECO:0000313" key="4">
    <source>
        <dbReference type="Proteomes" id="UP000198889"/>
    </source>
</evidence>
<keyword evidence="1" id="KW-0175">Coiled coil</keyword>
<dbReference type="STRING" id="177413.SAMN05660859_0282"/>
<dbReference type="AlphaFoldDB" id="A0A1G4USE2"/>
<gene>
    <name evidence="3" type="ORF">SAMN05660859_0282</name>
</gene>
<keyword evidence="4" id="KW-1185">Reference proteome</keyword>
<evidence type="ECO:0000256" key="2">
    <source>
        <dbReference type="SAM" id="MobiDB-lite"/>
    </source>
</evidence>
<dbReference type="RefSeq" id="WP_162841865.1">
    <property type="nucleotide sequence ID" value="NZ_FMTP01000012.1"/>
</dbReference>
<reference evidence="4" key="1">
    <citation type="submission" date="2016-10" db="EMBL/GenBank/DDBJ databases">
        <authorList>
            <person name="Varghese N."/>
            <person name="Submissions S."/>
        </authorList>
    </citation>
    <scope>NUCLEOTIDE SEQUENCE [LARGE SCALE GENOMIC DNA]</scope>
    <source>
        <strain evidence="4">CGMCC 1.1761</strain>
    </source>
</reference>
<proteinExistence type="predicted"/>
<name>A0A1G4USE2_9HYPH</name>
<dbReference type="Proteomes" id="UP000198889">
    <property type="component" value="Unassembled WGS sequence"/>
</dbReference>
<protein>
    <recommendedName>
        <fullName evidence="5">Chromosome segregation protein SMC</fullName>
    </recommendedName>
</protein>
<feature type="region of interest" description="Disordered" evidence="2">
    <location>
        <begin position="205"/>
        <end position="225"/>
    </location>
</feature>